<accession>A0ABT1QFW1</accession>
<comment type="caution">
    <text evidence="2">The sequence shown here is derived from an EMBL/GenBank/DDBJ whole genome shotgun (WGS) entry which is preliminary data.</text>
</comment>
<keyword evidence="3" id="KW-1185">Reference proteome</keyword>
<organism evidence="2 3">
    <name type="scientific">Rhodococcus tibetensis</name>
    <dbReference type="NCBI Taxonomy" id="2965064"/>
    <lineage>
        <taxon>Bacteria</taxon>
        <taxon>Bacillati</taxon>
        <taxon>Actinomycetota</taxon>
        <taxon>Actinomycetes</taxon>
        <taxon>Mycobacteriales</taxon>
        <taxon>Nocardiaceae</taxon>
        <taxon>Rhodococcus</taxon>
    </lineage>
</organism>
<protein>
    <submittedName>
        <fullName evidence="2">ABC transporter</fullName>
    </submittedName>
</protein>
<reference evidence="2 3" key="1">
    <citation type="submission" date="2022-07" db="EMBL/GenBank/DDBJ databases">
        <title>Degradation activity of malathion, p-nitrophenol and potential low-temperature adaptation strategy of Rhodococcus sp. FXJ9.536.</title>
        <authorList>
            <person name="Huang J."/>
            <person name="Huang Y."/>
        </authorList>
    </citation>
    <scope>NUCLEOTIDE SEQUENCE [LARGE SCALE GENOMIC DNA]</scope>
    <source>
        <strain evidence="2 3">FXJ9.536</strain>
    </source>
</reference>
<dbReference type="PANTHER" id="PTHR47197:SF3">
    <property type="entry name" value="DIHYDRO-HEME D1 DEHYDROGENASE"/>
    <property type="match status" value="1"/>
</dbReference>
<dbReference type="Gene3D" id="2.130.10.10">
    <property type="entry name" value="YVTN repeat-like/Quinoprotein amine dehydrogenase"/>
    <property type="match status" value="2"/>
</dbReference>
<dbReference type="Proteomes" id="UP001524501">
    <property type="component" value="Unassembled WGS sequence"/>
</dbReference>
<dbReference type="InterPro" id="IPR011047">
    <property type="entry name" value="Quinoprotein_ADH-like_sf"/>
</dbReference>
<dbReference type="SUPFAM" id="SSF50998">
    <property type="entry name" value="Quinoprotein alcohol dehydrogenase-like"/>
    <property type="match status" value="1"/>
</dbReference>
<feature type="region of interest" description="Disordered" evidence="1">
    <location>
        <begin position="30"/>
        <end position="55"/>
    </location>
</feature>
<dbReference type="EMBL" id="JANFQF010000016">
    <property type="protein sequence ID" value="MCQ4121145.1"/>
    <property type="molecule type" value="Genomic_DNA"/>
</dbReference>
<evidence type="ECO:0000313" key="3">
    <source>
        <dbReference type="Proteomes" id="UP001524501"/>
    </source>
</evidence>
<dbReference type="InterPro" id="IPR015943">
    <property type="entry name" value="WD40/YVTN_repeat-like_dom_sf"/>
</dbReference>
<dbReference type="PANTHER" id="PTHR47197">
    <property type="entry name" value="PROTEIN NIRF"/>
    <property type="match status" value="1"/>
</dbReference>
<dbReference type="PROSITE" id="PS51257">
    <property type="entry name" value="PROKAR_LIPOPROTEIN"/>
    <property type="match status" value="1"/>
</dbReference>
<evidence type="ECO:0000313" key="2">
    <source>
        <dbReference type="EMBL" id="MCQ4121145.1"/>
    </source>
</evidence>
<gene>
    <name evidence="2" type="ORF">NOF53_18585</name>
</gene>
<proteinExistence type="predicted"/>
<evidence type="ECO:0000256" key="1">
    <source>
        <dbReference type="SAM" id="MobiDB-lite"/>
    </source>
</evidence>
<dbReference type="InterPro" id="IPR051200">
    <property type="entry name" value="Host-pathogen_enzymatic-act"/>
</dbReference>
<name>A0ABT1QFW1_9NOCA</name>
<sequence>MQDTRLVRTMIVTSIASLILTGCGSDATGETAPAGQAKPGSDLAAEAGSTEVEGPEPRLVVADAGSGRVDVLDLTTADTVHSFRFDNPTLLTTVKDRYAFAVDEMGGAVHVVDAGSWTIDHGDHDHSYTKAPVEVGTLTGGKPGAVVVGDDKVATFFDTDGRADVIDFAQLRKDSAEVGTVVKSASPHSGVVIPIADRYLVTRNTANASAPETFELRRADGQVEKTFDSACPAVNGQAVFDSYALTACDDGLFLARVTEGQWTSEKIPYPQGIGPSTRPTAFRGPDGLPVLVATAGPPSANDGVLVFDSLTHHWSHIRTPAAALDVNLSGDGRSVFAVLADGTFRVFDAASGTETASCPVLTGNKRHESAAIAVGGNRAYVTDPDAKAVIEIDYRDNARVARTFDVGIAASSVSVVGS</sequence>
<dbReference type="RefSeq" id="WP_255971394.1">
    <property type="nucleotide sequence ID" value="NZ_JANFQF010000016.1"/>
</dbReference>